<dbReference type="RefSeq" id="WP_138363026.1">
    <property type="nucleotide sequence ID" value="NZ_VCHQ01000036.1"/>
</dbReference>
<evidence type="ECO:0000256" key="1">
    <source>
        <dbReference type="ARBA" id="ARBA00004561"/>
    </source>
</evidence>
<name>A0A5R9L8W8_9ENTR</name>
<sequence>MMMNIAAHMASVMTAGLLVSLISQTDAVAADPTQIVAFTGMVVNKTCTFDDVTSTVVLDDIGTREFTDTAVKKLKDVPVSITCGAGVTSVKIVPSGTPDEQNDTLFSNTGDSTGVALRLQDLSGTTMLPSGSTNVSVIPSSGKGSYTFRVGYVATAPGTVTGGRFLSQVTLNFNYN</sequence>
<dbReference type="SUPFAM" id="SSF49401">
    <property type="entry name" value="Bacterial adhesins"/>
    <property type="match status" value="1"/>
</dbReference>
<dbReference type="InterPro" id="IPR050263">
    <property type="entry name" value="Bact_Fimbrial_Adh_Pro"/>
</dbReference>
<dbReference type="PANTHER" id="PTHR33420:SF3">
    <property type="entry name" value="FIMBRIAL SUBUNIT ELFA"/>
    <property type="match status" value="1"/>
</dbReference>
<dbReference type="InterPro" id="IPR036937">
    <property type="entry name" value="Adhesion_dom_fimbrial_sf"/>
</dbReference>
<dbReference type="Proteomes" id="UP000307430">
    <property type="component" value="Unassembled WGS sequence"/>
</dbReference>
<keyword evidence="3 5" id="KW-0732">Signal</keyword>
<comment type="subcellular location">
    <subcellularLocation>
        <location evidence="1">Fimbrium</location>
    </subcellularLocation>
</comment>
<reference evidence="7 8" key="1">
    <citation type="submission" date="2019-05" db="EMBL/GenBank/DDBJ databases">
        <title>Genome sequence of Klebsiella sp strain TOUT106.</title>
        <authorList>
            <person name="Rahi P."/>
            <person name="Chaudhari D."/>
        </authorList>
    </citation>
    <scope>NUCLEOTIDE SEQUENCE [LARGE SCALE GENOMIC DNA]</scope>
    <source>
        <strain evidence="7 8">TOUT106</strain>
    </source>
</reference>
<evidence type="ECO:0000313" key="7">
    <source>
        <dbReference type="EMBL" id="TLV05904.1"/>
    </source>
</evidence>
<accession>A0A5R9L8W8</accession>
<evidence type="ECO:0000256" key="4">
    <source>
        <dbReference type="ARBA" id="ARBA00023263"/>
    </source>
</evidence>
<dbReference type="EMBL" id="VCHQ01000036">
    <property type="protein sequence ID" value="TLV05904.1"/>
    <property type="molecule type" value="Genomic_DNA"/>
</dbReference>
<evidence type="ECO:0000256" key="5">
    <source>
        <dbReference type="SAM" id="SignalP"/>
    </source>
</evidence>
<dbReference type="PANTHER" id="PTHR33420">
    <property type="entry name" value="FIMBRIAL SUBUNIT ELFA-RELATED"/>
    <property type="match status" value="1"/>
</dbReference>
<evidence type="ECO:0000313" key="8">
    <source>
        <dbReference type="Proteomes" id="UP000307430"/>
    </source>
</evidence>
<organism evidence="7 8">
    <name type="scientific">Klebsiella indica</name>
    <dbReference type="NCBI Taxonomy" id="2582917"/>
    <lineage>
        <taxon>Bacteria</taxon>
        <taxon>Pseudomonadati</taxon>
        <taxon>Pseudomonadota</taxon>
        <taxon>Gammaproteobacteria</taxon>
        <taxon>Enterobacterales</taxon>
        <taxon>Enterobacteriaceae</taxon>
        <taxon>Klebsiella/Raoultella group</taxon>
        <taxon>Klebsiella</taxon>
    </lineage>
</organism>
<dbReference type="GO" id="GO:0043709">
    <property type="term" value="P:cell adhesion involved in single-species biofilm formation"/>
    <property type="evidence" value="ECO:0007669"/>
    <property type="project" value="TreeGrafter"/>
</dbReference>
<gene>
    <name evidence="7" type="ORF">FE839_22735</name>
</gene>
<dbReference type="AlphaFoldDB" id="A0A5R9L8W8"/>
<evidence type="ECO:0000256" key="2">
    <source>
        <dbReference type="ARBA" id="ARBA00006671"/>
    </source>
</evidence>
<feature type="chain" id="PRO_5024326162" evidence="5">
    <location>
        <begin position="30"/>
        <end position="176"/>
    </location>
</feature>
<comment type="similarity">
    <text evidence="2">Belongs to the fimbrial protein family.</text>
</comment>
<keyword evidence="4" id="KW-0281">Fimbrium</keyword>
<dbReference type="Pfam" id="PF00419">
    <property type="entry name" value="Fimbrial"/>
    <property type="match status" value="1"/>
</dbReference>
<evidence type="ECO:0000259" key="6">
    <source>
        <dbReference type="Pfam" id="PF00419"/>
    </source>
</evidence>
<feature type="signal peptide" evidence="5">
    <location>
        <begin position="1"/>
        <end position="29"/>
    </location>
</feature>
<protein>
    <submittedName>
        <fullName evidence="7">Fimbrial protein</fullName>
    </submittedName>
</protein>
<dbReference type="InterPro" id="IPR008966">
    <property type="entry name" value="Adhesion_dom_sf"/>
</dbReference>
<comment type="caution">
    <text evidence="7">The sequence shown here is derived from an EMBL/GenBank/DDBJ whole genome shotgun (WGS) entry which is preliminary data.</text>
</comment>
<dbReference type="Gene3D" id="2.60.40.1090">
    <property type="entry name" value="Fimbrial-type adhesion domain"/>
    <property type="match status" value="1"/>
</dbReference>
<feature type="domain" description="Fimbrial-type adhesion" evidence="6">
    <location>
        <begin position="37"/>
        <end position="175"/>
    </location>
</feature>
<dbReference type="GO" id="GO:0009289">
    <property type="term" value="C:pilus"/>
    <property type="evidence" value="ECO:0007669"/>
    <property type="project" value="UniProtKB-SubCell"/>
</dbReference>
<keyword evidence="8" id="KW-1185">Reference proteome</keyword>
<evidence type="ECO:0000256" key="3">
    <source>
        <dbReference type="ARBA" id="ARBA00022729"/>
    </source>
</evidence>
<dbReference type="InterPro" id="IPR000259">
    <property type="entry name" value="Adhesion_dom_fimbrial"/>
</dbReference>
<proteinExistence type="inferred from homology"/>